<dbReference type="GO" id="GO:0016757">
    <property type="term" value="F:glycosyltransferase activity"/>
    <property type="evidence" value="ECO:0007669"/>
    <property type="project" value="UniProtKB-KW"/>
</dbReference>
<keyword evidence="1" id="KW-0328">Glycosyltransferase</keyword>
<accession>A0ABN7QWU2</accession>
<reference evidence="1 2" key="1">
    <citation type="submission" date="2021-04" db="EMBL/GenBank/DDBJ databases">
        <authorList>
            <person name="Rodrigo-Torres L."/>
            <person name="Arahal R. D."/>
            <person name="Lucena T."/>
        </authorList>
    </citation>
    <scope>NUCLEOTIDE SEQUENCE [LARGE SCALE GENOMIC DNA]</scope>
    <source>
        <strain evidence="1 2">CECT 30171</strain>
    </source>
</reference>
<evidence type="ECO:0000313" key="2">
    <source>
        <dbReference type="Proteomes" id="UP000680116"/>
    </source>
</evidence>
<dbReference type="Proteomes" id="UP000680116">
    <property type="component" value="Chromosome"/>
</dbReference>
<organism evidence="1 2">
    <name type="scientific">Novilysobacter luteus</name>
    <dbReference type="NCBI Taxonomy" id="2822368"/>
    <lineage>
        <taxon>Bacteria</taxon>
        <taxon>Pseudomonadati</taxon>
        <taxon>Pseudomonadota</taxon>
        <taxon>Gammaproteobacteria</taxon>
        <taxon>Lysobacterales</taxon>
        <taxon>Lysobacteraceae</taxon>
        <taxon>Novilysobacter</taxon>
    </lineage>
</organism>
<protein>
    <submittedName>
        <fullName evidence="1">Teichuronic acid biosynthesis glycosyltransferase TuaH</fullName>
        <ecNumber evidence="1">2.4.-.-</ecNumber>
    </submittedName>
</protein>
<keyword evidence="2" id="KW-1185">Reference proteome</keyword>
<dbReference type="Gene3D" id="3.40.50.2000">
    <property type="entry name" value="Glycogen Phosphorylase B"/>
    <property type="match status" value="1"/>
</dbReference>
<gene>
    <name evidence="1" type="primary">tuaH</name>
    <name evidence="1" type="ORF">LYB30171_01648</name>
</gene>
<sequence>MVPDAPAAGLHGLGIVYFGNDWNATNRTSSHHIAERLATRMPLLYVDSPGMRAPGASGHDVRRALRKLAAAFRAPVRTPQGPWHCTVPQLPFRRLPGVDRFNRVFGRWAVRRAMRRVGIGDCISWFVVPHPGFLAQRLGESLCVYYCIDDYAAHPGVDAPLIARCDLDLSRRADVLFVAPPALLDDKRRLNAATVFSPHGVDVSLFGRANDPATPVADGARNLRGPVIGYFGSLHEWIDFELIEWLARSRPHWSFLLVGHAATDVGALRALPNVHLTGAVPYAALPDWARAFDACIIPYRLNRQVANANPLKLREYLATGRPVVSVRNAEIEKFARWVHIADGREDFLAGLERALRDDSPAAAAARMAAVADQTWDRRVDAVLDTVRQALARRTPLPDSGTAPCH</sequence>
<dbReference type="SUPFAM" id="SSF53756">
    <property type="entry name" value="UDP-Glycosyltransferase/glycogen phosphorylase"/>
    <property type="match status" value="1"/>
</dbReference>
<evidence type="ECO:0000313" key="1">
    <source>
        <dbReference type="EMBL" id="CAG4974321.1"/>
    </source>
</evidence>
<dbReference type="Gene3D" id="3.40.50.11010">
    <property type="match status" value="1"/>
</dbReference>
<name>A0ABN7QWU2_9GAMM</name>
<dbReference type="EC" id="2.4.-.-" evidence="1"/>
<proteinExistence type="predicted"/>
<dbReference type="EMBL" id="OU015430">
    <property type="protein sequence ID" value="CAG4974321.1"/>
    <property type="molecule type" value="Genomic_DNA"/>
</dbReference>
<keyword evidence="1" id="KW-0808">Transferase</keyword>
<dbReference type="Pfam" id="PF13692">
    <property type="entry name" value="Glyco_trans_1_4"/>
    <property type="match status" value="1"/>
</dbReference>